<accession>A0A499SJE7</accession>
<name>A0A499SJE7_9CAUD</name>
<feature type="transmembrane region" description="Helical" evidence="1">
    <location>
        <begin position="6"/>
        <end position="37"/>
    </location>
</feature>
<keyword evidence="1" id="KW-0812">Transmembrane</keyword>
<proteinExistence type="predicted"/>
<dbReference type="EMBL" id="MK075003">
    <property type="protein sequence ID" value="AZB66634.1"/>
    <property type="molecule type" value="Genomic_DNA"/>
</dbReference>
<dbReference type="RefSeq" id="YP_010081571.1">
    <property type="nucleotide sequence ID" value="NC_055019.1"/>
</dbReference>
<evidence type="ECO:0000313" key="2">
    <source>
        <dbReference type="EMBL" id="AZB66634.1"/>
    </source>
</evidence>
<keyword evidence="1" id="KW-1133">Transmembrane helix</keyword>
<sequence>MQYLIAWFNTVAVAIVLTTILAFADVYFTTLLFVVIIAEAVTYNGTKAVYEALKKTDSNGNC</sequence>
<evidence type="ECO:0000256" key="1">
    <source>
        <dbReference type="SAM" id="Phobius"/>
    </source>
</evidence>
<keyword evidence="3" id="KW-1185">Reference proteome</keyword>
<keyword evidence="1" id="KW-0472">Membrane</keyword>
<reference evidence="2 3" key="1">
    <citation type="submission" date="2018-10" db="EMBL/GenBank/DDBJ databases">
        <title>Prophage of Staphylococcus pseudintermedius.</title>
        <authorList>
            <person name="Wipf J.R.K."/>
            <person name="Deutsch D.R."/>
            <person name="Fischetti V.A."/>
        </authorList>
    </citation>
    <scope>NUCLEOTIDE SEQUENCE [LARGE SCALE GENOMIC DNA]</scope>
    <source>
        <strain evidence="2 3">Staphylococcus pseudintermedius 14-29-44</strain>
    </source>
</reference>
<organism evidence="2 3">
    <name type="scientific">Staphylococcus phage phiSP44-1</name>
    <dbReference type="NCBI Taxonomy" id="2491321"/>
    <lineage>
        <taxon>Viruses</taxon>
        <taxon>Duplodnaviria</taxon>
        <taxon>Heunggongvirae</taxon>
        <taxon>Uroviricota</taxon>
        <taxon>Caudoviricetes</taxon>
        <taxon>Coventryvirus</taxon>
        <taxon>Coventryvirus SP441</taxon>
    </lineage>
</organism>
<dbReference type="Proteomes" id="UP000296987">
    <property type="component" value="Segment"/>
</dbReference>
<protein>
    <submittedName>
        <fullName evidence="2">Uncharacterized protein</fullName>
    </submittedName>
</protein>
<evidence type="ECO:0000313" key="3">
    <source>
        <dbReference type="Proteomes" id="UP000296987"/>
    </source>
</evidence>
<dbReference type="KEGG" id="vg:65070563"/>
<dbReference type="GeneID" id="65070563"/>